<comment type="caution">
    <text evidence="3">The sequence shown here is derived from an EMBL/GenBank/DDBJ whole genome shotgun (WGS) entry which is preliminary data.</text>
</comment>
<dbReference type="Pfam" id="PF05147">
    <property type="entry name" value="LANC_like"/>
    <property type="match status" value="1"/>
</dbReference>
<dbReference type="InterPro" id="IPR020464">
    <property type="entry name" value="LanC-like_prot_euk"/>
</dbReference>
<evidence type="ECO:0000313" key="3">
    <source>
        <dbReference type="EMBL" id="CAF4772574.1"/>
    </source>
</evidence>
<proteinExistence type="inferred from homology"/>
<dbReference type="GO" id="GO:0005975">
    <property type="term" value="P:carbohydrate metabolic process"/>
    <property type="evidence" value="ECO:0007669"/>
    <property type="project" value="InterPro"/>
</dbReference>
<comment type="similarity">
    <text evidence="1">Belongs to the LanC-like protein family.</text>
</comment>
<dbReference type="GO" id="GO:0005886">
    <property type="term" value="C:plasma membrane"/>
    <property type="evidence" value="ECO:0007669"/>
    <property type="project" value="TreeGrafter"/>
</dbReference>
<dbReference type="InterPro" id="IPR007822">
    <property type="entry name" value="LANC-like"/>
</dbReference>
<feature type="binding site" evidence="2">
    <location>
        <position position="332"/>
    </location>
    <ligand>
        <name>Zn(2+)</name>
        <dbReference type="ChEBI" id="CHEBI:29105"/>
    </ligand>
</feature>
<feature type="binding site" evidence="2">
    <location>
        <position position="331"/>
    </location>
    <ligand>
        <name>Zn(2+)</name>
        <dbReference type="ChEBI" id="CHEBI:29105"/>
    </ligand>
</feature>
<keyword evidence="2" id="KW-0862">Zinc</keyword>
<dbReference type="GO" id="GO:0031179">
    <property type="term" value="P:peptide modification"/>
    <property type="evidence" value="ECO:0007669"/>
    <property type="project" value="InterPro"/>
</dbReference>
<dbReference type="Gene3D" id="1.50.10.10">
    <property type="match status" value="1"/>
</dbReference>
<evidence type="ECO:0000256" key="1">
    <source>
        <dbReference type="ARBA" id="ARBA00007179"/>
    </source>
</evidence>
<sequence>MSGRDTFFENPYEDYSSNLQNSILNDSKDGISDVLREKLENFKASKVHLLTTKLETELFCDGTVYTGSSGLALYYTFNCLLNKNQTCTEHLQRAIKYVDIEHLKGRRISFLCGDAGPLAIATVISYKLGNRQLNPLPDYKELVQRVIKLASLLNESPDEILYGKAGYLFALLFINKHVSSKDIIPIHHIEKVVNALISSGKQFSLQMKAESPLLWQWHEKIYLGAAHGMAGILYMLLQARCCITGNDLRVFIKPSIDWLLGCRLSSGNFPSSLRSSSGDKLVQWCHGAPGFVPLCIAAYQAFEDDKYLKIATQCGEVIWQRGLCTKGYSLCHGVSGNAYAFLQLYQVTKKPVHLYRACCFMEWCAVERPGTELHRPDRPACLFEGLLGRIFLAEDITRPMDSRFPAFCL</sequence>
<dbReference type="SUPFAM" id="SSF158745">
    <property type="entry name" value="LanC-like"/>
    <property type="match status" value="1"/>
</dbReference>
<dbReference type="GO" id="GO:0046872">
    <property type="term" value="F:metal ion binding"/>
    <property type="evidence" value="ECO:0007669"/>
    <property type="project" value="UniProtKB-KW"/>
</dbReference>
<evidence type="ECO:0000313" key="4">
    <source>
        <dbReference type="Proteomes" id="UP000663880"/>
    </source>
</evidence>
<reference evidence="3" key="1">
    <citation type="submission" date="2021-02" db="EMBL/GenBank/DDBJ databases">
        <authorList>
            <person name="Steward A R."/>
        </authorList>
    </citation>
    <scope>NUCLEOTIDE SEQUENCE</scope>
</reference>
<dbReference type="SMART" id="SM01260">
    <property type="entry name" value="LANC_like"/>
    <property type="match status" value="1"/>
</dbReference>
<name>A0A821MR97_9NEOP</name>
<dbReference type="InterPro" id="IPR012341">
    <property type="entry name" value="6hp_glycosidase-like_sf"/>
</dbReference>
<keyword evidence="2" id="KW-0479">Metal-binding</keyword>
<dbReference type="PANTHER" id="PTHR12736:SF21">
    <property type="entry name" value="LANC-LIKE PROTEIN 2"/>
    <property type="match status" value="1"/>
</dbReference>
<dbReference type="AlphaFoldDB" id="A0A821MR97"/>
<dbReference type="PANTHER" id="PTHR12736">
    <property type="entry name" value="LANC-LIKE PROTEIN"/>
    <property type="match status" value="1"/>
</dbReference>
<organism evidence="3 4">
    <name type="scientific">Pieris macdunnoughi</name>
    <dbReference type="NCBI Taxonomy" id="345717"/>
    <lineage>
        <taxon>Eukaryota</taxon>
        <taxon>Metazoa</taxon>
        <taxon>Ecdysozoa</taxon>
        <taxon>Arthropoda</taxon>
        <taxon>Hexapoda</taxon>
        <taxon>Insecta</taxon>
        <taxon>Pterygota</taxon>
        <taxon>Neoptera</taxon>
        <taxon>Endopterygota</taxon>
        <taxon>Lepidoptera</taxon>
        <taxon>Glossata</taxon>
        <taxon>Ditrysia</taxon>
        <taxon>Papilionoidea</taxon>
        <taxon>Pieridae</taxon>
        <taxon>Pierinae</taxon>
        <taxon>Pieris</taxon>
    </lineage>
</organism>
<feature type="binding site" evidence="2">
    <location>
        <position position="285"/>
    </location>
    <ligand>
        <name>Zn(2+)</name>
        <dbReference type="ChEBI" id="CHEBI:29105"/>
    </ligand>
</feature>
<dbReference type="Proteomes" id="UP000663880">
    <property type="component" value="Unassembled WGS sequence"/>
</dbReference>
<dbReference type="EMBL" id="CAJOBZ010000003">
    <property type="protein sequence ID" value="CAF4772574.1"/>
    <property type="molecule type" value="Genomic_DNA"/>
</dbReference>
<dbReference type="PRINTS" id="PR01950">
    <property type="entry name" value="LANCSUPER"/>
</dbReference>
<dbReference type="OrthoDB" id="10257263at2759"/>
<accession>A0A821MR97</accession>
<dbReference type="CDD" id="cd04794">
    <property type="entry name" value="euk_LANCL"/>
    <property type="match status" value="1"/>
</dbReference>
<dbReference type="PRINTS" id="PR01951">
    <property type="entry name" value="LANCEUKARYTE"/>
</dbReference>
<evidence type="ECO:0000256" key="2">
    <source>
        <dbReference type="PIRSR" id="PIRSR607822-1"/>
    </source>
</evidence>
<keyword evidence="4" id="KW-1185">Reference proteome</keyword>
<evidence type="ECO:0008006" key="5">
    <source>
        <dbReference type="Google" id="ProtNLM"/>
    </source>
</evidence>
<protein>
    <recommendedName>
        <fullName evidence="5">LanC-like protein 2</fullName>
    </recommendedName>
</protein>
<gene>
    <name evidence="3" type="ORF">PMACD_LOCUS1904</name>
</gene>